<dbReference type="PANTHER" id="PTHR43884:SF25">
    <property type="entry name" value="ACYL-COA DEHYDROGENASE YDBM-RELATED"/>
    <property type="match status" value="1"/>
</dbReference>
<evidence type="ECO:0000313" key="3">
    <source>
        <dbReference type="EMBL" id="QFY44104.1"/>
    </source>
</evidence>
<evidence type="ECO:0000256" key="1">
    <source>
        <dbReference type="ARBA" id="ARBA00023002"/>
    </source>
</evidence>
<dbReference type="InterPro" id="IPR009100">
    <property type="entry name" value="AcylCoA_DH/oxidase_NM_dom_sf"/>
</dbReference>
<dbReference type="PIRSF" id="PIRSF016578">
    <property type="entry name" value="HsaA"/>
    <property type="match status" value="1"/>
</dbReference>
<protein>
    <submittedName>
        <fullName evidence="3">Acyl-CoA dehydrogenase</fullName>
    </submittedName>
</protein>
<name>A0A5Q0BPI1_9GAMM</name>
<dbReference type="AlphaFoldDB" id="A0A5Q0BPI1"/>
<accession>A0A5Q0BPI1</accession>
<keyword evidence="4" id="KW-1185">Reference proteome</keyword>
<dbReference type="Gene3D" id="2.40.110.10">
    <property type="entry name" value="Butyryl-CoA Dehydrogenase, subunit A, domain 2"/>
    <property type="match status" value="1"/>
</dbReference>
<keyword evidence="1" id="KW-0560">Oxidoreductase</keyword>
<reference evidence="3 4" key="1">
    <citation type="submission" date="2019-09" db="EMBL/GenBank/DDBJ databases">
        <title>Ecophysiology of the spiral-shaped methanotroph Methylospira mobilis as revealed by the complete genome sequence.</title>
        <authorList>
            <person name="Oshkin I.Y."/>
            <person name="Dedysh S.N."/>
            <person name="Miroshnikov K."/>
            <person name="Danilova O.V."/>
            <person name="Hakobyan A."/>
            <person name="Liesack W."/>
        </authorList>
    </citation>
    <scope>NUCLEOTIDE SEQUENCE [LARGE SCALE GENOMIC DNA]</scope>
    <source>
        <strain evidence="3 4">Shm1</strain>
    </source>
</reference>
<dbReference type="GO" id="GO:0003995">
    <property type="term" value="F:acyl-CoA dehydrogenase activity"/>
    <property type="evidence" value="ECO:0007669"/>
    <property type="project" value="TreeGrafter"/>
</dbReference>
<dbReference type="GO" id="GO:0050660">
    <property type="term" value="F:flavin adenine dinucleotide binding"/>
    <property type="evidence" value="ECO:0007669"/>
    <property type="project" value="InterPro"/>
</dbReference>
<evidence type="ECO:0000313" key="4">
    <source>
        <dbReference type="Proteomes" id="UP000325755"/>
    </source>
</evidence>
<dbReference type="Pfam" id="PF08028">
    <property type="entry name" value="Acyl-CoA_dh_2"/>
    <property type="match status" value="1"/>
</dbReference>
<gene>
    <name evidence="3" type="ORF">F6R98_16920</name>
</gene>
<dbReference type="Proteomes" id="UP000325755">
    <property type="component" value="Chromosome"/>
</dbReference>
<evidence type="ECO:0000259" key="2">
    <source>
        <dbReference type="Pfam" id="PF08028"/>
    </source>
</evidence>
<dbReference type="SUPFAM" id="SSF56645">
    <property type="entry name" value="Acyl-CoA dehydrogenase NM domain-like"/>
    <property type="match status" value="1"/>
</dbReference>
<dbReference type="InterPro" id="IPR046373">
    <property type="entry name" value="Acyl-CoA_Oxase/DH_mid-dom_sf"/>
</dbReference>
<dbReference type="InterPro" id="IPR013107">
    <property type="entry name" value="Acyl-CoA_DH_C"/>
</dbReference>
<sequence length="397" mass="42023">MNPTLTHEMSGVLTQAIRMLRPLAGIERFDPAVPAAIVAAGLHRAPVPIIAGGLGASLGQSVEILSALSAVDGACALGLAMHFHTLGAAIESGNWPKALLSKLFREVVTAGALVNIVSTEEMGGSPARGALPDMTALRKGAMWMVNGVKHWATWLPALRYAVITVRFLDPAWMQAAVSNSEIPVGSLLLDLESAGVERLPAFDALGMCASASGMLRLNDVIIPGEHLIVSHSSLEPAPRRASAQAWFGLCVAAVYLGIGEGARRAVVDWAVARKPGNAATAVADLPLIRVRMGRIDSELRTARILLTEIARRWDQASALERPEMLLNVALAKFKATQAAAYATDEALRIAGGPGYLRGYLERAFRDARAGLIHPPLEDIVMQDLALGLVARARAGTE</sequence>
<dbReference type="OrthoDB" id="7316074at2"/>
<feature type="domain" description="Acyl-CoA dehydrogenase C-terminal" evidence="2">
    <location>
        <begin position="249"/>
        <end position="373"/>
    </location>
</feature>
<dbReference type="SUPFAM" id="SSF47203">
    <property type="entry name" value="Acyl-CoA dehydrogenase C-terminal domain-like"/>
    <property type="match status" value="1"/>
</dbReference>
<dbReference type="InterPro" id="IPR037069">
    <property type="entry name" value="AcylCoA_DH/ox_N_sf"/>
</dbReference>
<dbReference type="InParanoid" id="A0A5Q0BPI1"/>
<dbReference type="KEGG" id="mmob:F6R98_16920"/>
<dbReference type="RefSeq" id="WP_153250072.1">
    <property type="nucleotide sequence ID" value="NZ_CP044205.1"/>
</dbReference>
<organism evidence="3 4">
    <name type="scientific">Candidatus Methylospira mobilis</name>
    <dbReference type="NCBI Taxonomy" id="1808979"/>
    <lineage>
        <taxon>Bacteria</taxon>
        <taxon>Pseudomonadati</taxon>
        <taxon>Pseudomonadota</taxon>
        <taxon>Gammaproteobacteria</taxon>
        <taxon>Methylococcales</taxon>
        <taxon>Methylococcaceae</taxon>
        <taxon>Candidatus Methylospira</taxon>
    </lineage>
</organism>
<dbReference type="InterPro" id="IPR036250">
    <property type="entry name" value="AcylCo_DH-like_C"/>
</dbReference>
<proteinExistence type="predicted"/>
<dbReference type="Gene3D" id="1.10.540.10">
    <property type="entry name" value="Acyl-CoA dehydrogenase/oxidase, N-terminal domain"/>
    <property type="match status" value="1"/>
</dbReference>
<dbReference type="Gene3D" id="1.20.140.10">
    <property type="entry name" value="Butyryl-CoA Dehydrogenase, subunit A, domain 3"/>
    <property type="match status" value="1"/>
</dbReference>
<dbReference type="PANTHER" id="PTHR43884">
    <property type="entry name" value="ACYL-COA DEHYDROGENASE"/>
    <property type="match status" value="1"/>
</dbReference>
<dbReference type="EMBL" id="CP044205">
    <property type="protein sequence ID" value="QFY44104.1"/>
    <property type="molecule type" value="Genomic_DNA"/>
</dbReference>